<dbReference type="NCBIfam" id="TIGR03534">
    <property type="entry name" value="RF_mod_PrmC"/>
    <property type="match status" value="1"/>
</dbReference>
<evidence type="ECO:0000259" key="6">
    <source>
        <dbReference type="Pfam" id="PF05175"/>
    </source>
</evidence>
<evidence type="ECO:0000256" key="5">
    <source>
        <dbReference type="ARBA" id="ARBA00048391"/>
    </source>
</evidence>
<dbReference type="GO" id="GO:0102559">
    <property type="term" value="F:peptide chain release factor N(5)-glutamine methyltransferase activity"/>
    <property type="evidence" value="ECO:0007669"/>
    <property type="project" value="UniProtKB-EC"/>
</dbReference>
<dbReference type="PANTHER" id="PTHR18895">
    <property type="entry name" value="HEMK METHYLTRANSFERASE"/>
    <property type="match status" value="1"/>
</dbReference>
<dbReference type="NCBIfam" id="TIGR00536">
    <property type="entry name" value="hemK_fam"/>
    <property type="match status" value="1"/>
</dbReference>
<dbReference type="KEGG" id="dco:SAMEA4475696_0945"/>
<evidence type="ECO:0000256" key="1">
    <source>
        <dbReference type="ARBA" id="ARBA00012771"/>
    </source>
</evidence>
<keyword evidence="9" id="KW-1185">Reference proteome</keyword>
<evidence type="ECO:0000313" key="8">
    <source>
        <dbReference type="EMBL" id="SNV20216.1"/>
    </source>
</evidence>
<dbReference type="SUPFAM" id="SSF53335">
    <property type="entry name" value="S-adenosyl-L-methionine-dependent methyltransferases"/>
    <property type="match status" value="1"/>
</dbReference>
<evidence type="ECO:0000313" key="9">
    <source>
        <dbReference type="Proteomes" id="UP000242637"/>
    </source>
</evidence>
<evidence type="ECO:0000256" key="2">
    <source>
        <dbReference type="ARBA" id="ARBA00022603"/>
    </source>
</evidence>
<dbReference type="STRING" id="1121387.GCA_000429885_01142"/>
<comment type="catalytic activity">
    <reaction evidence="5">
        <text>L-glutaminyl-[peptide chain release factor] + S-adenosyl-L-methionine = N(5)-methyl-L-glutaminyl-[peptide chain release factor] + S-adenosyl-L-homocysteine + H(+)</text>
        <dbReference type="Rhea" id="RHEA:42896"/>
        <dbReference type="Rhea" id="RHEA-COMP:10271"/>
        <dbReference type="Rhea" id="RHEA-COMP:10272"/>
        <dbReference type="ChEBI" id="CHEBI:15378"/>
        <dbReference type="ChEBI" id="CHEBI:30011"/>
        <dbReference type="ChEBI" id="CHEBI:57856"/>
        <dbReference type="ChEBI" id="CHEBI:59789"/>
        <dbReference type="ChEBI" id="CHEBI:61891"/>
        <dbReference type="EC" id="2.1.1.297"/>
    </reaction>
</comment>
<dbReference type="Gene3D" id="1.10.8.10">
    <property type="entry name" value="DNA helicase RuvA subunit, C-terminal domain"/>
    <property type="match status" value="1"/>
</dbReference>
<evidence type="ECO:0000259" key="7">
    <source>
        <dbReference type="Pfam" id="PF17827"/>
    </source>
</evidence>
<feature type="domain" description="Release factor glutamine methyltransferase N-terminal" evidence="7">
    <location>
        <begin position="10"/>
        <end position="82"/>
    </location>
</feature>
<dbReference type="InterPro" id="IPR004556">
    <property type="entry name" value="HemK-like"/>
</dbReference>
<keyword evidence="4" id="KW-0949">S-adenosyl-L-methionine</keyword>
<keyword evidence="2 8" id="KW-0489">Methyltransferase</keyword>
<dbReference type="OrthoDB" id="9800643at2"/>
<dbReference type="GeneID" id="63459190"/>
<dbReference type="Pfam" id="PF17827">
    <property type="entry name" value="PrmC_N"/>
    <property type="match status" value="1"/>
</dbReference>
<dbReference type="GO" id="GO:0003676">
    <property type="term" value="F:nucleic acid binding"/>
    <property type="evidence" value="ECO:0007669"/>
    <property type="project" value="InterPro"/>
</dbReference>
<dbReference type="InterPro" id="IPR050320">
    <property type="entry name" value="N5-glutamine_MTase"/>
</dbReference>
<evidence type="ECO:0000256" key="3">
    <source>
        <dbReference type="ARBA" id="ARBA00022679"/>
    </source>
</evidence>
<dbReference type="Proteomes" id="UP000242637">
    <property type="component" value="Chromosome 1"/>
</dbReference>
<feature type="domain" description="Methyltransferase small" evidence="6">
    <location>
        <begin position="112"/>
        <end position="204"/>
    </location>
</feature>
<dbReference type="InterPro" id="IPR002052">
    <property type="entry name" value="DNA_methylase_N6_adenine_CS"/>
</dbReference>
<gene>
    <name evidence="8" type="primary">prmC</name>
    <name evidence="8" type="ORF">SAMEA4475696_00945</name>
</gene>
<dbReference type="InterPro" id="IPR007848">
    <property type="entry name" value="Small_mtfrase_dom"/>
</dbReference>
<dbReference type="EC" id="2.1.1.297" evidence="1"/>
<dbReference type="AlphaFoldDB" id="A0A239VE79"/>
<dbReference type="Pfam" id="PF05175">
    <property type="entry name" value="MTS"/>
    <property type="match status" value="1"/>
</dbReference>
<accession>A0A239VE79</accession>
<dbReference type="RefSeq" id="WP_034400937.1">
    <property type="nucleotide sequence ID" value="NZ_LT906453.1"/>
</dbReference>
<reference evidence="8 9" key="1">
    <citation type="submission" date="2017-06" db="EMBL/GenBank/DDBJ databases">
        <authorList>
            <consortium name="Pathogen Informatics"/>
        </authorList>
    </citation>
    <scope>NUCLEOTIDE SEQUENCE [LARGE SCALE GENOMIC DNA]</scope>
    <source>
        <strain evidence="8 9">NCTC13039</strain>
    </source>
</reference>
<organism evidence="8 9">
    <name type="scientific">Dermatophilus congolensis</name>
    <dbReference type="NCBI Taxonomy" id="1863"/>
    <lineage>
        <taxon>Bacteria</taxon>
        <taxon>Bacillati</taxon>
        <taxon>Actinomycetota</taxon>
        <taxon>Actinomycetes</taxon>
        <taxon>Micrococcales</taxon>
        <taxon>Dermatophilaceae</taxon>
        <taxon>Dermatophilus</taxon>
    </lineage>
</organism>
<dbReference type="PROSITE" id="PS00092">
    <property type="entry name" value="N6_MTASE"/>
    <property type="match status" value="1"/>
</dbReference>
<dbReference type="CDD" id="cd02440">
    <property type="entry name" value="AdoMet_MTases"/>
    <property type="match status" value="1"/>
</dbReference>
<dbReference type="GO" id="GO:0032259">
    <property type="term" value="P:methylation"/>
    <property type="evidence" value="ECO:0007669"/>
    <property type="project" value="UniProtKB-KW"/>
</dbReference>
<evidence type="ECO:0000256" key="4">
    <source>
        <dbReference type="ARBA" id="ARBA00022691"/>
    </source>
</evidence>
<dbReference type="InterPro" id="IPR019874">
    <property type="entry name" value="RF_methyltr_PrmC"/>
</dbReference>
<proteinExistence type="predicted"/>
<dbReference type="InterPro" id="IPR040758">
    <property type="entry name" value="PrmC_N"/>
</dbReference>
<dbReference type="Gene3D" id="3.40.50.150">
    <property type="entry name" value="Vaccinia Virus protein VP39"/>
    <property type="match status" value="1"/>
</dbReference>
<dbReference type="InterPro" id="IPR029063">
    <property type="entry name" value="SAM-dependent_MTases_sf"/>
</dbReference>
<dbReference type="PANTHER" id="PTHR18895:SF74">
    <property type="entry name" value="MTRF1L RELEASE FACTOR GLUTAMINE METHYLTRANSFERASE"/>
    <property type="match status" value="1"/>
</dbReference>
<keyword evidence="3 8" id="KW-0808">Transferase</keyword>
<name>A0A239VE79_9MICO</name>
<dbReference type="EMBL" id="LT906453">
    <property type="protein sequence ID" value="SNV20216.1"/>
    <property type="molecule type" value="Genomic_DNA"/>
</dbReference>
<protein>
    <recommendedName>
        <fullName evidence="1">peptide chain release factor N(5)-glutamine methyltransferase</fullName>
        <ecNumber evidence="1">2.1.1.297</ecNumber>
    </recommendedName>
</protein>
<sequence>MTVQSCSFGQALRQATRDLQAAGVPSPRRDAALLLAHVTRCDTADVERSALLGHALTSADIAAYELVVAERSRRIPLQHITGLAPFRHLELCVGPGVFVPRPETEMLAGLAIDAATTLVQEGVHEPLVVDLCTGSAAIALAIATEVPQARVIAVELSCDAAQWAECNITSMAAQVELRRGDATAEAVTGDLDGIVDIVVSNPPYIPPDAIPIDPEVAEHDPAMALYGLGDDGLAIPTAVAWRASDLLRPGGLFLMEHADVQGKAIVDVLLGQQSWVKVHDQNDDAGRPRHVVATRATSGESS</sequence>